<gene>
    <name evidence="4" type="ORF">GCM10023330_14180</name>
</gene>
<proteinExistence type="predicted"/>
<evidence type="ECO:0000313" key="5">
    <source>
        <dbReference type="Proteomes" id="UP001501433"/>
    </source>
</evidence>
<dbReference type="InterPro" id="IPR026444">
    <property type="entry name" value="Secre_tail"/>
</dbReference>
<feature type="chain" id="PRO_5046499956" description="Secretion system C-terminal sorting domain-containing protein" evidence="2">
    <location>
        <begin position="20"/>
        <end position="244"/>
    </location>
</feature>
<dbReference type="EMBL" id="BAABJW010000002">
    <property type="protein sequence ID" value="GAA4808604.1"/>
    <property type="molecule type" value="Genomic_DNA"/>
</dbReference>
<evidence type="ECO:0000256" key="2">
    <source>
        <dbReference type="SAM" id="SignalP"/>
    </source>
</evidence>
<organism evidence="4 5">
    <name type="scientific">Litoribaculum gwangyangense</name>
    <dbReference type="NCBI Taxonomy" id="1130722"/>
    <lineage>
        <taxon>Bacteria</taxon>
        <taxon>Pseudomonadati</taxon>
        <taxon>Bacteroidota</taxon>
        <taxon>Flavobacteriia</taxon>
        <taxon>Flavobacteriales</taxon>
        <taxon>Flavobacteriaceae</taxon>
        <taxon>Litoribaculum</taxon>
    </lineage>
</organism>
<evidence type="ECO:0000313" key="4">
    <source>
        <dbReference type="EMBL" id="GAA4808604.1"/>
    </source>
</evidence>
<accession>A0ABP9CG27</accession>
<dbReference type="Pfam" id="PF18962">
    <property type="entry name" value="Por_Secre_tail"/>
    <property type="match status" value="1"/>
</dbReference>
<dbReference type="NCBIfam" id="TIGR04183">
    <property type="entry name" value="Por_Secre_tail"/>
    <property type="match status" value="1"/>
</dbReference>
<keyword evidence="1 2" id="KW-0732">Signal</keyword>
<reference evidence="5" key="1">
    <citation type="journal article" date="2019" name="Int. J. Syst. Evol. Microbiol.">
        <title>The Global Catalogue of Microorganisms (GCM) 10K type strain sequencing project: providing services to taxonomists for standard genome sequencing and annotation.</title>
        <authorList>
            <consortium name="The Broad Institute Genomics Platform"/>
            <consortium name="The Broad Institute Genome Sequencing Center for Infectious Disease"/>
            <person name="Wu L."/>
            <person name="Ma J."/>
        </authorList>
    </citation>
    <scope>NUCLEOTIDE SEQUENCE [LARGE SCALE GENOMIC DNA]</scope>
    <source>
        <strain evidence="5">JCM 18325</strain>
    </source>
</reference>
<name>A0ABP9CG27_9FLAO</name>
<dbReference type="RefSeq" id="WP_345276258.1">
    <property type="nucleotide sequence ID" value="NZ_BAABJW010000002.1"/>
</dbReference>
<protein>
    <recommendedName>
        <fullName evidence="3">Secretion system C-terminal sorting domain-containing protein</fullName>
    </recommendedName>
</protein>
<evidence type="ECO:0000259" key="3">
    <source>
        <dbReference type="Pfam" id="PF18962"/>
    </source>
</evidence>
<sequence length="244" mass="27672">MKFTLNLFLLIVFSFGVFSQSLDIDDGEWSLIDLNIGSESNLQLISDFGRTIKASFSYQSQNIKSFSTAVCDTASGEIIIDSDSSTITFSTINVTLGGCKEEMEPYFSLIPKYNNFYNYYSFGSTFTYQVLDETSSQPKTLIITNNLGYYATYFLNSLSAKNPTNKLELIIYPNPVKNEILILSFFNLAKSKIKIFDINGKLYSSNYELQNNNSIDVEKLSQGIYFISIENEFGIKIIKKFIKI</sequence>
<feature type="domain" description="Secretion system C-terminal sorting" evidence="3">
    <location>
        <begin position="171"/>
        <end position="242"/>
    </location>
</feature>
<evidence type="ECO:0000256" key="1">
    <source>
        <dbReference type="ARBA" id="ARBA00022729"/>
    </source>
</evidence>
<comment type="caution">
    <text evidence="4">The sequence shown here is derived from an EMBL/GenBank/DDBJ whole genome shotgun (WGS) entry which is preliminary data.</text>
</comment>
<dbReference type="Proteomes" id="UP001501433">
    <property type="component" value="Unassembled WGS sequence"/>
</dbReference>
<feature type="signal peptide" evidence="2">
    <location>
        <begin position="1"/>
        <end position="19"/>
    </location>
</feature>
<keyword evidence="5" id="KW-1185">Reference proteome</keyword>